<name>A0A8J4H593_9BACL</name>
<organism evidence="1 2">
    <name type="scientific">Xylanibacillus composti</name>
    <dbReference type="NCBI Taxonomy" id="1572762"/>
    <lineage>
        <taxon>Bacteria</taxon>
        <taxon>Bacillati</taxon>
        <taxon>Bacillota</taxon>
        <taxon>Bacilli</taxon>
        <taxon>Bacillales</taxon>
        <taxon>Paenibacillaceae</taxon>
        <taxon>Xylanibacillus</taxon>
    </lineage>
</organism>
<dbReference type="Proteomes" id="UP000677918">
    <property type="component" value="Unassembled WGS sequence"/>
</dbReference>
<accession>A0A8J4H593</accession>
<proteinExistence type="predicted"/>
<evidence type="ECO:0000313" key="2">
    <source>
        <dbReference type="Proteomes" id="UP000677918"/>
    </source>
</evidence>
<dbReference type="EMBL" id="BOVK01000024">
    <property type="protein sequence ID" value="GIQ69129.1"/>
    <property type="molecule type" value="Genomic_DNA"/>
</dbReference>
<gene>
    <name evidence="1" type="ORF">XYCOK13_19530</name>
</gene>
<dbReference type="Gene3D" id="3.40.50.1820">
    <property type="entry name" value="alpha/beta hydrolase"/>
    <property type="match status" value="1"/>
</dbReference>
<dbReference type="RefSeq" id="WP_213411934.1">
    <property type="nucleotide sequence ID" value="NZ_BOVK01000024.1"/>
</dbReference>
<sequence length="891" mass="101878">MEWNKLEDLLTRTFYPIGISGDVPNPLNRWLVKSAQGPLSSPFDDPLAELGGRILLAWEEDQLEEKVKETNWRFHISDMVHRYQEPNRIFPLFTSRPDNYMYACTGVYCSRDTDVVVNVLPYFPSPIRIWINGELALCGPRSSIVNNTHFMYRLRAGMNAVLVECPLFHPISLTYNEFIVHLHPVQHLLETGKDWFFDPAFLSYLQQSYCLVPDRTEVRAGETVRLLVQPLYLGDSTRRRESLLVSAQDSAGSVVAEANALPGQVITLQMPADQPIGVLRLQVRSLAADQTLGRLFLACGEIAEIAQCIEAKLPSRSDFHPDVQRSVQFAAELPRMLQEVHQYCNRGCREEALRTLYETERYLHSAAGEHPVQLHQVFPRIYTYVQTKTTSSGTAACTIILPDHYNPERAYPVVFFFHDPQARQIPVHLPWTAWTSTRDAIIACLPGIGRRNDADDLQTIRTIRGVMAHLNADRERIYGIGFCYGSTKLFQIAMLVPHLFAAIAPIIGDPRLDSDQPEYARIDNLQQLAIYGISSVQNWFYNSLRMRHALSRIPQSRTCMVHGYMHNEVNDFLNSRLLLRRLTEHRLTAYPRSVRFAILNPACNKAYWIEGISLYDRGEKTAFIEAEWSADGDLHVQTRNIREVTLLSGRRESGCEDRFRLTVNASRHEATLGSDYASLALTLNKEGRLVQLRTEAISQSDFETRLTAIAEDTDKLGLRKLYVSNPLIVKPSPAGDPRRSFHLQLSYLLQHPIGDRYIHYHYRACYEHQLDPSQLESETLLYLIDLRRMSDAQEEVLRKLGLAANAAAMELDGHHYAGDYAMMAIRRDCQRLIEIVAYNSDASGEALLELWKTFDANPVFLEETVIWHEGKWNAPAHLLANKRKMRPFVEW</sequence>
<dbReference type="InterPro" id="IPR029058">
    <property type="entry name" value="AB_hydrolase_fold"/>
</dbReference>
<dbReference type="AlphaFoldDB" id="A0A8J4H593"/>
<reference evidence="1" key="1">
    <citation type="submission" date="2021-04" db="EMBL/GenBank/DDBJ databases">
        <title>Draft genome sequence of Xylanibacillus composti strain K13.</title>
        <authorList>
            <person name="Uke A."/>
            <person name="Chhe C."/>
            <person name="Baramee S."/>
            <person name="Kosugi A."/>
        </authorList>
    </citation>
    <scope>NUCLEOTIDE SEQUENCE</scope>
    <source>
        <strain evidence="1">K13</strain>
    </source>
</reference>
<dbReference type="SUPFAM" id="SSF53474">
    <property type="entry name" value="alpha/beta-Hydrolases"/>
    <property type="match status" value="1"/>
</dbReference>
<protein>
    <submittedName>
        <fullName evidence="1">Uncharacterized protein</fullName>
    </submittedName>
</protein>
<evidence type="ECO:0000313" key="1">
    <source>
        <dbReference type="EMBL" id="GIQ69129.1"/>
    </source>
</evidence>
<comment type="caution">
    <text evidence="1">The sequence shown here is derived from an EMBL/GenBank/DDBJ whole genome shotgun (WGS) entry which is preliminary data.</text>
</comment>
<keyword evidence="2" id="KW-1185">Reference proteome</keyword>